<evidence type="ECO:0000313" key="2">
    <source>
        <dbReference type="EMBL" id="PRQ78217.1"/>
    </source>
</evidence>
<evidence type="ECO:0000313" key="3">
    <source>
        <dbReference type="Proteomes" id="UP000239560"/>
    </source>
</evidence>
<protein>
    <submittedName>
        <fullName evidence="2">Uncharacterized protein</fullName>
    </submittedName>
</protein>
<feature type="region of interest" description="Disordered" evidence="1">
    <location>
        <begin position="24"/>
        <end position="73"/>
    </location>
</feature>
<sequence>MRPRPSRRGVAVFALARLVSHSLDRVVQRRRSASPSDGAEGEDERVPRRQAMRRFDGLQASSNGGEGESCAASSKGSLCQSLHALIGPERAAAAAESRSRACRREDDPRCSLRTPRTVQWRARTRTTVTVPSFPRRSSRLARSRCDPSTESRETDEVTAAVVCGQSWRARRRSRA</sequence>
<reference evidence="2 3" key="1">
    <citation type="journal article" date="2018" name="Elife">
        <title>Functional genomics of lipid metabolism in the oleaginous yeast Rhodosporidium toruloides.</title>
        <authorList>
            <person name="Coradetti S.T."/>
            <person name="Pinel D."/>
            <person name="Geiselman G."/>
            <person name="Ito M."/>
            <person name="Mondo S."/>
            <person name="Reilly M.C."/>
            <person name="Cheng Y.F."/>
            <person name="Bauer S."/>
            <person name="Grigoriev I."/>
            <person name="Gladden J.M."/>
            <person name="Simmons B.A."/>
            <person name="Brem R."/>
            <person name="Arkin A.P."/>
            <person name="Skerker J.M."/>
        </authorList>
    </citation>
    <scope>NUCLEOTIDE SEQUENCE [LARGE SCALE GENOMIC DNA]</scope>
    <source>
        <strain evidence="2 3">NBRC 0880</strain>
    </source>
</reference>
<evidence type="ECO:0000256" key="1">
    <source>
        <dbReference type="SAM" id="MobiDB-lite"/>
    </source>
</evidence>
<feature type="region of interest" description="Disordered" evidence="1">
    <location>
        <begin position="129"/>
        <end position="157"/>
    </location>
</feature>
<dbReference type="EMBL" id="LCTV02000001">
    <property type="protein sequence ID" value="PRQ78217.1"/>
    <property type="molecule type" value="Genomic_DNA"/>
</dbReference>
<feature type="compositionally biased region" description="Basic and acidic residues" evidence="1">
    <location>
        <begin position="143"/>
        <end position="155"/>
    </location>
</feature>
<organism evidence="2 3">
    <name type="scientific">Rhodotorula toruloides</name>
    <name type="common">Yeast</name>
    <name type="synonym">Rhodosporidium toruloides</name>
    <dbReference type="NCBI Taxonomy" id="5286"/>
    <lineage>
        <taxon>Eukaryota</taxon>
        <taxon>Fungi</taxon>
        <taxon>Dikarya</taxon>
        <taxon>Basidiomycota</taxon>
        <taxon>Pucciniomycotina</taxon>
        <taxon>Microbotryomycetes</taxon>
        <taxon>Sporidiobolales</taxon>
        <taxon>Sporidiobolaceae</taxon>
        <taxon>Rhodotorula</taxon>
    </lineage>
</organism>
<gene>
    <name evidence="2" type="ORF">AAT19DRAFT_9285</name>
</gene>
<dbReference type="Proteomes" id="UP000239560">
    <property type="component" value="Unassembled WGS sequence"/>
</dbReference>
<accession>A0A2T0AJM2</accession>
<proteinExistence type="predicted"/>
<name>A0A2T0AJM2_RHOTO</name>
<dbReference type="AlphaFoldDB" id="A0A2T0AJM2"/>
<comment type="caution">
    <text evidence="2">The sequence shown here is derived from an EMBL/GenBank/DDBJ whole genome shotgun (WGS) entry which is preliminary data.</text>
</comment>